<dbReference type="InterPro" id="IPR036188">
    <property type="entry name" value="FAD/NAD-bd_sf"/>
</dbReference>
<evidence type="ECO:0000256" key="5">
    <source>
        <dbReference type="ARBA" id="ARBA00008310"/>
    </source>
</evidence>
<dbReference type="AlphaFoldDB" id="A0A367YZJ2"/>
<feature type="domain" description="Amine oxidase" evidence="13">
    <location>
        <begin position="24"/>
        <end position="479"/>
    </location>
</feature>
<evidence type="ECO:0000256" key="2">
    <source>
        <dbReference type="ARBA" id="ARBA00001974"/>
    </source>
</evidence>
<dbReference type="PANTHER" id="PTHR42923:SF3">
    <property type="entry name" value="PROTOPORPHYRINOGEN OXIDASE"/>
    <property type="match status" value="1"/>
</dbReference>
<comment type="caution">
    <text evidence="14">The sequence shown here is derived from an EMBL/GenBank/DDBJ whole genome shotgun (WGS) entry which is preliminary data.</text>
</comment>
<sequence>MSTPPDVPAGTGAGLRVAVVGGGVSGLAAASALLGAGTEVVVLEQAERCGGKVLGGELDGLRLDLGAESMLLRGRPRVAELLSRLGLDDRLTTPTAERSALLSDGRAVPVPPSLLGVPSDLEPLRGLLSEDGWRRAAEEPDRPFEVPAGDVAIGTLVADRFGAEVADRLLEPLLGGVYAGRSRELSAAAVNPRLWSALRTGTSLLRTAAALMPPPGTSTGSPFTGVVGGVHQVVRALVEELGERVRTGVTVRGLEPQQHGWRLELASRRHEDGAVRADERADASEQLEVDAVVLAVPAPAAARLLTGTAAATPLESIRYASPAVLALHVEGVRPQGSGLLVPPGGSPTIKAITHSDRKWAWLAERVRERWGDGHHLVRVSLGRAGEEAVVQRPDAELAAATVAELRELPRWDGVTVHGWRLQRWGGGLPQYAVGHVDRVEQVEQAVAGLPGLEVCGAAYRGVGVGPCLESGLEAADRVLAMAG</sequence>
<dbReference type="GO" id="GO:0004729">
    <property type="term" value="F:oxygen-dependent protoporphyrinogen oxidase activity"/>
    <property type="evidence" value="ECO:0007669"/>
    <property type="project" value="UniProtKB-UniRule"/>
</dbReference>
<protein>
    <recommendedName>
        <fullName evidence="7 12">Coproporphyrinogen III oxidase</fullName>
        <ecNumber evidence="6 12">1.3.3.15</ecNumber>
    </recommendedName>
</protein>
<dbReference type="Gene3D" id="1.10.3110.10">
    <property type="entry name" value="protoporphyrinogen ix oxidase, domain 3"/>
    <property type="match status" value="1"/>
</dbReference>
<comment type="cofactor">
    <cofactor evidence="2 12">
        <name>FAD</name>
        <dbReference type="ChEBI" id="CHEBI:57692"/>
    </cofactor>
</comment>
<evidence type="ECO:0000259" key="13">
    <source>
        <dbReference type="Pfam" id="PF01593"/>
    </source>
</evidence>
<reference evidence="14 15" key="1">
    <citation type="submission" date="2018-07" db="EMBL/GenBank/DDBJ databases">
        <title>Desertimonas flava gen. nov. sp. nov.</title>
        <authorList>
            <person name="Liu S."/>
        </authorList>
    </citation>
    <scope>NUCLEOTIDE SEQUENCE [LARGE SCALE GENOMIC DNA]</scope>
    <source>
        <strain evidence="14 15">16Sb5-5</strain>
    </source>
</reference>
<keyword evidence="11 12" id="KW-0350">Heme biosynthesis</keyword>
<comment type="function">
    <text evidence="3 12">Involved in coproporphyrin-dependent heme b biosynthesis. Catalyzes the oxidation of coproporphyrinogen III to coproporphyrin III.</text>
</comment>
<gene>
    <name evidence="14" type="primary">hemG</name>
    <name evidence="14" type="ORF">DT076_02550</name>
</gene>
<accession>A0A367YZJ2</accession>
<dbReference type="UniPathway" id="UPA00252"/>
<dbReference type="PANTHER" id="PTHR42923">
    <property type="entry name" value="PROTOPORPHYRINOGEN OXIDASE"/>
    <property type="match status" value="1"/>
</dbReference>
<keyword evidence="15" id="KW-1185">Reference proteome</keyword>
<evidence type="ECO:0000256" key="8">
    <source>
        <dbReference type="ARBA" id="ARBA00022630"/>
    </source>
</evidence>
<dbReference type="GO" id="GO:0006783">
    <property type="term" value="P:heme biosynthetic process"/>
    <property type="evidence" value="ECO:0007669"/>
    <property type="project" value="UniProtKB-UniRule"/>
</dbReference>
<evidence type="ECO:0000256" key="10">
    <source>
        <dbReference type="ARBA" id="ARBA00023002"/>
    </source>
</evidence>
<evidence type="ECO:0000256" key="12">
    <source>
        <dbReference type="RuleBase" id="RU364052"/>
    </source>
</evidence>
<comment type="catalytic activity">
    <reaction evidence="1">
        <text>coproporphyrinogen III + 3 O2 = coproporphyrin III + 3 H2O2</text>
        <dbReference type="Rhea" id="RHEA:43436"/>
        <dbReference type="ChEBI" id="CHEBI:15379"/>
        <dbReference type="ChEBI" id="CHEBI:16240"/>
        <dbReference type="ChEBI" id="CHEBI:57309"/>
        <dbReference type="ChEBI" id="CHEBI:131725"/>
        <dbReference type="EC" id="1.3.3.15"/>
    </reaction>
    <physiologicalReaction direction="left-to-right" evidence="1">
        <dbReference type="Rhea" id="RHEA:43437"/>
    </physiologicalReaction>
</comment>
<dbReference type="GO" id="GO:0005737">
    <property type="term" value="C:cytoplasm"/>
    <property type="evidence" value="ECO:0007669"/>
    <property type="project" value="UniProtKB-SubCell"/>
</dbReference>
<dbReference type="InterPro" id="IPR050464">
    <property type="entry name" value="Zeta_carotene_desat/Oxidored"/>
</dbReference>
<keyword evidence="12" id="KW-0963">Cytoplasm</keyword>
<name>A0A367YZJ2_9ACTN</name>
<evidence type="ECO:0000256" key="7">
    <source>
        <dbReference type="ARBA" id="ARBA00019046"/>
    </source>
</evidence>
<evidence type="ECO:0000256" key="9">
    <source>
        <dbReference type="ARBA" id="ARBA00022827"/>
    </source>
</evidence>
<dbReference type="EMBL" id="QOUI01000001">
    <property type="protein sequence ID" value="RCK71325.1"/>
    <property type="molecule type" value="Genomic_DNA"/>
</dbReference>
<comment type="pathway">
    <text evidence="4 12">Porphyrin-containing compound metabolism; protoheme biosynthesis.</text>
</comment>
<dbReference type="Proteomes" id="UP000252770">
    <property type="component" value="Unassembled WGS sequence"/>
</dbReference>
<comment type="subcellular location">
    <subcellularLocation>
        <location evidence="12">Cytoplasm</location>
    </subcellularLocation>
</comment>
<evidence type="ECO:0000256" key="4">
    <source>
        <dbReference type="ARBA" id="ARBA00004744"/>
    </source>
</evidence>
<dbReference type="Pfam" id="PF01593">
    <property type="entry name" value="Amino_oxidase"/>
    <property type="match status" value="1"/>
</dbReference>
<evidence type="ECO:0000313" key="14">
    <source>
        <dbReference type="EMBL" id="RCK71325.1"/>
    </source>
</evidence>
<keyword evidence="9 12" id="KW-0274">FAD</keyword>
<dbReference type="PRINTS" id="PR00419">
    <property type="entry name" value="ADXRDTASE"/>
</dbReference>
<dbReference type="InterPro" id="IPR002937">
    <property type="entry name" value="Amino_oxidase"/>
</dbReference>
<dbReference type="RefSeq" id="WP_114125026.1">
    <property type="nucleotide sequence ID" value="NZ_QOUI01000001.1"/>
</dbReference>
<proteinExistence type="inferred from homology"/>
<evidence type="ECO:0000256" key="11">
    <source>
        <dbReference type="ARBA" id="ARBA00023133"/>
    </source>
</evidence>
<dbReference type="Gene3D" id="3.90.660.20">
    <property type="entry name" value="Protoporphyrinogen oxidase, mitochondrial, domain 2"/>
    <property type="match status" value="1"/>
</dbReference>
<organism evidence="14 15">
    <name type="scientific">Desertihabitans brevis</name>
    <dbReference type="NCBI Taxonomy" id="2268447"/>
    <lineage>
        <taxon>Bacteria</taxon>
        <taxon>Bacillati</taxon>
        <taxon>Actinomycetota</taxon>
        <taxon>Actinomycetes</taxon>
        <taxon>Propionibacteriales</taxon>
        <taxon>Propionibacteriaceae</taxon>
        <taxon>Desertihabitans</taxon>
    </lineage>
</organism>
<dbReference type="Gene3D" id="3.50.50.60">
    <property type="entry name" value="FAD/NAD(P)-binding domain"/>
    <property type="match status" value="1"/>
</dbReference>
<dbReference type="NCBIfam" id="TIGR00562">
    <property type="entry name" value="proto_IX_ox"/>
    <property type="match status" value="1"/>
</dbReference>
<evidence type="ECO:0000313" key="15">
    <source>
        <dbReference type="Proteomes" id="UP000252770"/>
    </source>
</evidence>
<dbReference type="InterPro" id="IPR004572">
    <property type="entry name" value="Protoporphyrinogen_oxidase"/>
</dbReference>
<comment type="similarity">
    <text evidence="5 12">Belongs to the protoporphyrinogen/coproporphyrinogen oxidase family. Coproporphyrinogen III oxidase subfamily.</text>
</comment>
<dbReference type="EC" id="1.3.3.15" evidence="6 12"/>
<evidence type="ECO:0000256" key="6">
    <source>
        <dbReference type="ARBA" id="ARBA00012402"/>
    </source>
</evidence>
<evidence type="ECO:0000256" key="1">
    <source>
        <dbReference type="ARBA" id="ARBA00001755"/>
    </source>
</evidence>
<keyword evidence="8 12" id="KW-0285">Flavoprotein</keyword>
<keyword evidence="10 12" id="KW-0560">Oxidoreductase</keyword>
<dbReference type="SUPFAM" id="SSF54373">
    <property type="entry name" value="FAD-linked reductases, C-terminal domain"/>
    <property type="match status" value="1"/>
</dbReference>
<dbReference type="SUPFAM" id="SSF51905">
    <property type="entry name" value="FAD/NAD(P)-binding domain"/>
    <property type="match status" value="1"/>
</dbReference>
<evidence type="ECO:0000256" key="3">
    <source>
        <dbReference type="ARBA" id="ARBA00002185"/>
    </source>
</evidence>